<evidence type="ECO:0000256" key="3">
    <source>
        <dbReference type="ARBA" id="ARBA00023212"/>
    </source>
</evidence>
<dbReference type="PANTHER" id="PTHR31144">
    <property type="entry name" value="UPF0602 PROTEIN C4ORF47"/>
    <property type="match status" value="1"/>
</dbReference>
<feature type="region of interest" description="Disordered" evidence="6">
    <location>
        <begin position="209"/>
        <end position="264"/>
    </location>
</feature>
<comment type="subcellular location">
    <subcellularLocation>
        <location evidence="1">Cytoplasm</location>
        <location evidence="1">Cytoskeleton</location>
        <location evidence="1">Microtubule organizing center</location>
        <location evidence="1">Centrosome</location>
    </subcellularLocation>
</comment>
<sequence length="340" mass="38791">MTSGKTDMDRVGLFKEMEYVTIKDPYKEASRFNFNEVAYKNKQMMSKSSKPRSTGSMAGYFDNEFKILPGSYIDPVSMRRRARMEEKKKNIVTRPFVSMYRARDPEGLGSFYGTIGGPVHDLDPSKAKYREAEKPQAEKSNFKVNPSKKGTGYGYPNLGIDKDPPYAYKEKTDNYDAPLDAQRKEYAQHKSATKAGVFKLNMHPKDYFDRNPFGGDGKFVKGRGEPKERSKSAPSDRKPFRYSSPPKSIGGNKDGCFDKFPKRSDKDPYAVTSMFTQVKNVVNKQGKTYYPNKYPKSRPTDSVIHKNVDLQINRQNYRQAVQTYQGFQLPPPPPRHASAH</sequence>
<gene>
    <name evidence="7" type="ORF">EDS130_LOCUS3491</name>
    <name evidence="8" type="ORF">XAT740_LOCUS10086</name>
</gene>
<reference evidence="8" key="1">
    <citation type="submission" date="2021-02" db="EMBL/GenBank/DDBJ databases">
        <authorList>
            <person name="Nowell W R."/>
        </authorList>
    </citation>
    <scope>NUCLEOTIDE SEQUENCE</scope>
</reference>
<evidence type="ECO:0000256" key="4">
    <source>
        <dbReference type="ARBA" id="ARBA00035656"/>
    </source>
</evidence>
<evidence type="ECO:0000256" key="6">
    <source>
        <dbReference type="SAM" id="MobiDB-lite"/>
    </source>
</evidence>
<feature type="region of interest" description="Disordered" evidence="6">
    <location>
        <begin position="130"/>
        <end position="156"/>
    </location>
</feature>
<keyword evidence="3" id="KW-0206">Cytoskeleton</keyword>
<evidence type="ECO:0000256" key="2">
    <source>
        <dbReference type="ARBA" id="ARBA00022490"/>
    </source>
</evidence>
<dbReference type="EMBL" id="CAJNOJ010000009">
    <property type="protein sequence ID" value="CAF0774412.1"/>
    <property type="molecule type" value="Genomic_DNA"/>
</dbReference>
<proteinExistence type="inferred from homology"/>
<dbReference type="EMBL" id="CAJNOR010000532">
    <property type="protein sequence ID" value="CAF0940447.1"/>
    <property type="molecule type" value="Genomic_DNA"/>
</dbReference>
<name>A0A814CBZ6_ADIRI</name>
<keyword evidence="9" id="KW-1185">Reference proteome</keyword>
<dbReference type="Proteomes" id="UP000663828">
    <property type="component" value="Unassembled WGS sequence"/>
</dbReference>
<evidence type="ECO:0000313" key="8">
    <source>
        <dbReference type="EMBL" id="CAF0940447.1"/>
    </source>
</evidence>
<dbReference type="AlphaFoldDB" id="A0A814CBZ6"/>
<evidence type="ECO:0000256" key="1">
    <source>
        <dbReference type="ARBA" id="ARBA00004300"/>
    </source>
</evidence>
<comment type="caution">
    <text evidence="8">The sequence shown here is derived from an EMBL/GenBank/DDBJ whole genome shotgun (WGS) entry which is preliminary data.</text>
</comment>
<comment type="similarity">
    <text evidence="4">Belongs to the CFAP96 family.</text>
</comment>
<dbReference type="InterPro" id="IPR029358">
    <property type="entry name" value="CFAP96"/>
</dbReference>
<accession>A0A814CBZ6</accession>
<evidence type="ECO:0000256" key="5">
    <source>
        <dbReference type="ARBA" id="ARBA00035693"/>
    </source>
</evidence>
<evidence type="ECO:0000313" key="7">
    <source>
        <dbReference type="EMBL" id="CAF0774412.1"/>
    </source>
</evidence>
<dbReference type="GO" id="GO:0005881">
    <property type="term" value="C:cytoplasmic microtubule"/>
    <property type="evidence" value="ECO:0007669"/>
    <property type="project" value="TreeGrafter"/>
</dbReference>
<dbReference type="Pfam" id="PF15239">
    <property type="entry name" value="CFAP96-like"/>
    <property type="match status" value="1"/>
</dbReference>
<feature type="compositionally biased region" description="Basic and acidic residues" evidence="6">
    <location>
        <begin position="218"/>
        <end position="239"/>
    </location>
</feature>
<evidence type="ECO:0000313" key="9">
    <source>
        <dbReference type="Proteomes" id="UP000663828"/>
    </source>
</evidence>
<dbReference type="PANTHER" id="PTHR31144:SF1">
    <property type="entry name" value="UPF0602 PROTEIN C4ORF47"/>
    <property type="match status" value="1"/>
</dbReference>
<organism evidence="8 9">
    <name type="scientific">Adineta ricciae</name>
    <name type="common">Rotifer</name>
    <dbReference type="NCBI Taxonomy" id="249248"/>
    <lineage>
        <taxon>Eukaryota</taxon>
        <taxon>Metazoa</taxon>
        <taxon>Spiralia</taxon>
        <taxon>Gnathifera</taxon>
        <taxon>Rotifera</taxon>
        <taxon>Eurotatoria</taxon>
        <taxon>Bdelloidea</taxon>
        <taxon>Adinetida</taxon>
        <taxon>Adinetidae</taxon>
        <taxon>Adineta</taxon>
    </lineage>
</organism>
<dbReference type="GO" id="GO:0005813">
    <property type="term" value="C:centrosome"/>
    <property type="evidence" value="ECO:0007669"/>
    <property type="project" value="UniProtKB-SubCell"/>
</dbReference>
<keyword evidence="2" id="KW-0963">Cytoplasm</keyword>
<feature type="compositionally biased region" description="Basic and acidic residues" evidence="6">
    <location>
        <begin position="255"/>
        <end position="264"/>
    </location>
</feature>
<protein>
    <recommendedName>
        <fullName evidence="5">Cilia-and flagella-associated protein 96</fullName>
    </recommendedName>
</protein>
<dbReference type="OrthoDB" id="283553at2759"/>
<dbReference type="Proteomes" id="UP000663852">
    <property type="component" value="Unassembled WGS sequence"/>
</dbReference>
<feature type="compositionally biased region" description="Basic and acidic residues" evidence="6">
    <location>
        <begin position="130"/>
        <end position="141"/>
    </location>
</feature>